<feature type="repeat" description="ANK" evidence="3">
    <location>
        <begin position="103"/>
        <end position="135"/>
    </location>
</feature>
<dbReference type="AlphaFoldDB" id="A0AAV8ZBJ4"/>
<evidence type="ECO:0000256" key="2">
    <source>
        <dbReference type="ARBA" id="ARBA00023043"/>
    </source>
</evidence>
<comment type="caution">
    <text evidence="4">The sequence shown here is derived from an EMBL/GenBank/DDBJ whole genome shotgun (WGS) entry which is preliminary data.</text>
</comment>
<dbReference type="Proteomes" id="UP001162162">
    <property type="component" value="Unassembled WGS sequence"/>
</dbReference>
<dbReference type="PRINTS" id="PR01415">
    <property type="entry name" value="ANKYRIN"/>
</dbReference>
<dbReference type="PANTHER" id="PTHR24171:SF9">
    <property type="entry name" value="ANKYRIN REPEAT DOMAIN-CONTAINING PROTEIN 39"/>
    <property type="match status" value="1"/>
</dbReference>
<keyword evidence="1" id="KW-0677">Repeat</keyword>
<evidence type="ECO:0000256" key="1">
    <source>
        <dbReference type="ARBA" id="ARBA00022737"/>
    </source>
</evidence>
<evidence type="ECO:0000256" key="3">
    <source>
        <dbReference type="PROSITE-ProRule" id="PRU00023"/>
    </source>
</evidence>
<evidence type="ECO:0000313" key="5">
    <source>
        <dbReference type="Proteomes" id="UP001162162"/>
    </source>
</evidence>
<dbReference type="SUPFAM" id="SSF48403">
    <property type="entry name" value="Ankyrin repeat"/>
    <property type="match status" value="1"/>
</dbReference>
<dbReference type="InterPro" id="IPR036770">
    <property type="entry name" value="Ankyrin_rpt-contain_sf"/>
</dbReference>
<dbReference type="Gene3D" id="1.25.40.20">
    <property type="entry name" value="Ankyrin repeat-containing domain"/>
    <property type="match status" value="2"/>
</dbReference>
<protein>
    <submittedName>
        <fullName evidence="4">Uncharacterized protein</fullName>
    </submittedName>
</protein>
<keyword evidence="2 3" id="KW-0040">ANK repeat</keyword>
<dbReference type="PANTHER" id="PTHR24171">
    <property type="entry name" value="ANKYRIN REPEAT DOMAIN-CONTAINING PROTEIN 39-RELATED"/>
    <property type="match status" value="1"/>
</dbReference>
<accession>A0AAV8ZBJ4</accession>
<organism evidence="4 5">
    <name type="scientific">Aromia moschata</name>
    <dbReference type="NCBI Taxonomy" id="1265417"/>
    <lineage>
        <taxon>Eukaryota</taxon>
        <taxon>Metazoa</taxon>
        <taxon>Ecdysozoa</taxon>
        <taxon>Arthropoda</taxon>
        <taxon>Hexapoda</taxon>
        <taxon>Insecta</taxon>
        <taxon>Pterygota</taxon>
        <taxon>Neoptera</taxon>
        <taxon>Endopterygota</taxon>
        <taxon>Coleoptera</taxon>
        <taxon>Polyphaga</taxon>
        <taxon>Cucujiformia</taxon>
        <taxon>Chrysomeloidea</taxon>
        <taxon>Cerambycidae</taxon>
        <taxon>Cerambycinae</taxon>
        <taxon>Callichromatini</taxon>
        <taxon>Aromia</taxon>
    </lineage>
</organism>
<gene>
    <name evidence="4" type="ORF">NQ318_020037</name>
</gene>
<dbReference type="Pfam" id="PF13637">
    <property type="entry name" value="Ank_4"/>
    <property type="match status" value="1"/>
</dbReference>
<evidence type="ECO:0000313" key="4">
    <source>
        <dbReference type="EMBL" id="KAJ8960744.1"/>
    </source>
</evidence>
<dbReference type="EMBL" id="JAPWTK010000007">
    <property type="protein sequence ID" value="KAJ8960744.1"/>
    <property type="molecule type" value="Genomic_DNA"/>
</dbReference>
<dbReference type="Pfam" id="PF00023">
    <property type="entry name" value="Ank"/>
    <property type="match status" value="1"/>
</dbReference>
<reference evidence="4" key="1">
    <citation type="journal article" date="2023" name="Insect Mol. Biol.">
        <title>Genome sequencing provides insights into the evolution of gene families encoding plant cell wall-degrading enzymes in longhorned beetles.</title>
        <authorList>
            <person name="Shin N.R."/>
            <person name="Okamura Y."/>
            <person name="Kirsch R."/>
            <person name="Pauchet Y."/>
        </authorList>
    </citation>
    <scope>NUCLEOTIDE SEQUENCE</scope>
    <source>
        <strain evidence="4">AMC_N1</strain>
    </source>
</reference>
<dbReference type="PROSITE" id="PS50088">
    <property type="entry name" value="ANK_REPEAT"/>
    <property type="match status" value="1"/>
</dbReference>
<name>A0AAV8ZBJ4_9CUCU</name>
<sequence>MRHDPLKEPTCILIQNPVTFLASNTTFIVRARYSLSLTLQRTETRNVSLRGRPLQVHPYDGLPVSRRDGFREGNLVRGAVRGLGQSQEASGGYGSDVDARDSAGYTALHYAARNGHLDTCRFLVDRGADVDAVTRAGKATALSRAALAGKHEVVEYLLSKKADPFVADVDGRTALHRAAENGHLAICECC</sequence>
<proteinExistence type="predicted"/>
<dbReference type="SMART" id="SM00248">
    <property type="entry name" value="ANK"/>
    <property type="match status" value="2"/>
</dbReference>
<dbReference type="InterPro" id="IPR002110">
    <property type="entry name" value="Ankyrin_rpt"/>
</dbReference>
<keyword evidence="5" id="KW-1185">Reference proteome</keyword>
<dbReference type="PROSITE" id="PS50297">
    <property type="entry name" value="ANK_REP_REGION"/>
    <property type="match status" value="1"/>
</dbReference>